<name>A0A0F9PNZ5_9ZZZZ</name>
<organism evidence="1">
    <name type="scientific">marine sediment metagenome</name>
    <dbReference type="NCBI Taxonomy" id="412755"/>
    <lineage>
        <taxon>unclassified sequences</taxon>
        <taxon>metagenomes</taxon>
        <taxon>ecological metagenomes</taxon>
    </lineage>
</organism>
<dbReference type="Pfam" id="PF20459">
    <property type="entry name" value="DUF6712"/>
    <property type="match status" value="1"/>
</dbReference>
<dbReference type="AlphaFoldDB" id="A0A0F9PNZ5"/>
<comment type="caution">
    <text evidence="1">The sequence shown here is derived from an EMBL/GenBank/DDBJ whole genome shotgun (WGS) entry which is preliminary data.</text>
</comment>
<proteinExistence type="predicted"/>
<sequence>MTKLLLKADDLTKNTVMGGNIDVNHYLHIIKENQVFVIEPILGTKLYDRILADFTAQTLEGNYATLLNDYIKPILIYSVAAEFILTHSYNVANGGIFKSQPENAAPVSKSEVDFLVQNQQNKAGAYIQRMKEFLCDTNIPEYSGSQDNNFDVKPQHGFTYTGGWQL</sequence>
<dbReference type="EMBL" id="LAZR01005107">
    <property type="protein sequence ID" value="KKN02781.1"/>
    <property type="molecule type" value="Genomic_DNA"/>
</dbReference>
<accession>A0A0F9PNZ5</accession>
<reference evidence="1" key="1">
    <citation type="journal article" date="2015" name="Nature">
        <title>Complex archaea that bridge the gap between prokaryotes and eukaryotes.</title>
        <authorList>
            <person name="Spang A."/>
            <person name="Saw J.H."/>
            <person name="Jorgensen S.L."/>
            <person name="Zaremba-Niedzwiedzka K."/>
            <person name="Martijn J."/>
            <person name="Lind A.E."/>
            <person name="van Eijk R."/>
            <person name="Schleper C."/>
            <person name="Guy L."/>
            <person name="Ettema T.J."/>
        </authorList>
    </citation>
    <scope>NUCLEOTIDE SEQUENCE</scope>
</reference>
<dbReference type="InterPro" id="IPR046558">
    <property type="entry name" value="DUF6712"/>
</dbReference>
<gene>
    <name evidence="1" type="ORF">LCGC14_1114190</name>
</gene>
<protein>
    <submittedName>
        <fullName evidence="1">Uncharacterized protein</fullName>
    </submittedName>
</protein>
<evidence type="ECO:0000313" key="1">
    <source>
        <dbReference type="EMBL" id="KKN02781.1"/>
    </source>
</evidence>